<sequence>MASSPFDGLQRWSWHQSHDQATVLLLVPGDLGEDDLSVFLDDKHLIVSVRGDAPAIKGRLYAPVKTQSSTWQLERDYERKKGRKSRTGSTSAASSGSSSYAFLTDPDISTSFANSVAAQTDTEDFYMTDTDHETSSQPSAAPATTASHRSPSFSPQPDSHDEETSSETHASEQERTSRIQRREKFAPSVAASSRPVSPPGHSSLASSAISTRPIQQLSRLLTIHLDKLRPEIWPSLIVAGVPPEIELESLPSSSEVSFSSTSTATLMSSNAEQKYNMDATSLVAVGLVTLHDDVEGAFEYFCRAWLQEHNPVAAMKLVSVYLPLQVTAQRSQLVSSERNYPLYLRRIGGNSALAKLYVEAGTLYLDGVGSSLAMSIPTLSQSPFSLGTSEMGATVHGPDPEAAQRYFRRARALDPSIEIPDVRSRTASDAPSLGHVDLVMPGVDLHHSSTTPKDEMLTESMQLAQKRRRKEKDAWLDDDNEWGGYLYLPGLLGAGLAIGIVGIMSVGWWRNNNR</sequence>
<dbReference type="STRING" id="1051891.A0A0C3QFT5"/>
<feature type="region of interest" description="Disordered" evidence="1">
    <location>
        <begin position="129"/>
        <end position="208"/>
    </location>
</feature>
<dbReference type="SUPFAM" id="SSF49764">
    <property type="entry name" value="HSP20-like chaperones"/>
    <property type="match status" value="1"/>
</dbReference>
<keyword evidence="5" id="KW-1185">Reference proteome</keyword>
<dbReference type="InterPro" id="IPR007052">
    <property type="entry name" value="CS_dom"/>
</dbReference>
<evidence type="ECO:0000313" key="4">
    <source>
        <dbReference type="EMBL" id="KIO25041.1"/>
    </source>
</evidence>
<dbReference type="Proteomes" id="UP000054248">
    <property type="component" value="Unassembled WGS sequence"/>
</dbReference>
<reference evidence="4 5" key="1">
    <citation type="submission" date="2014-04" db="EMBL/GenBank/DDBJ databases">
        <authorList>
            <consortium name="DOE Joint Genome Institute"/>
            <person name="Kuo A."/>
            <person name="Girlanda M."/>
            <person name="Perotto S."/>
            <person name="Kohler A."/>
            <person name="Nagy L.G."/>
            <person name="Floudas D."/>
            <person name="Copeland A."/>
            <person name="Barry K.W."/>
            <person name="Cichocki N."/>
            <person name="Veneault-Fourrey C."/>
            <person name="LaButti K."/>
            <person name="Lindquist E.A."/>
            <person name="Lipzen A."/>
            <person name="Lundell T."/>
            <person name="Morin E."/>
            <person name="Murat C."/>
            <person name="Sun H."/>
            <person name="Tunlid A."/>
            <person name="Henrissat B."/>
            <person name="Grigoriev I.V."/>
            <person name="Hibbett D.S."/>
            <person name="Martin F."/>
            <person name="Nordberg H.P."/>
            <person name="Cantor M.N."/>
            <person name="Hua S.X."/>
        </authorList>
    </citation>
    <scope>NUCLEOTIDE SEQUENCE [LARGE SCALE GENOMIC DNA]</scope>
    <source>
        <strain evidence="4 5">MUT 4182</strain>
    </source>
</reference>
<dbReference type="EMBL" id="KN823049">
    <property type="protein sequence ID" value="KIO25041.1"/>
    <property type="molecule type" value="Genomic_DNA"/>
</dbReference>
<feature type="compositionally biased region" description="Low complexity" evidence="1">
    <location>
        <begin position="186"/>
        <end position="195"/>
    </location>
</feature>
<feature type="domain" description="CS" evidence="3">
    <location>
        <begin position="7"/>
        <end position="104"/>
    </location>
</feature>
<dbReference type="PROSITE" id="PS51203">
    <property type="entry name" value="CS"/>
    <property type="match status" value="1"/>
</dbReference>
<name>A0A0C3QFT5_9AGAM</name>
<evidence type="ECO:0000256" key="2">
    <source>
        <dbReference type="SAM" id="Phobius"/>
    </source>
</evidence>
<evidence type="ECO:0000256" key="1">
    <source>
        <dbReference type="SAM" id="MobiDB-lite"/>
    </source>
</evidence>
<dbReference type="AlphaFoldDB" id="A0A0C3QFT5"/>
<feature type="compositionally biased region" description="Low complexity" evidence="1">
    <location>
        <begin position="135"/>
        <end position="152"/>
    </location>
</feature>
<reference evidence="5" key="2">
    <citation type="submission" date="2015-01" db="EMBL/GenBank/DDBJ databases">
        <title>Evolutionary Origins and Diversification of the Mycorrhizal Mutualists.</title>
        <authorList>
            <consortium name="DOE Joint Genome Institute"/>
            <consortium name="Mycorrhizal Genomics Consortium"/>
            <person name="Kohler A."/>
            <person name="Kuo A."/>
            <person name="Nagy L.G."/>
            <person name="Floudas D."/>
            <person name="Copeland A."/>
            <person name="Barry K.W."/>
            <person name="Cichocki N."/>
            <person name="Veneault-Fourrey C."/>
            <person name="LaButti K."/>
            <person name="Lindquist E.A."/>
            <person name="Lipzen A."/>
            <person name="Lundell T."/>
            <person name="Morin E."/>
            <person name="Murat C."/>
            <person name="Riley R."/>
            <person name="Ohm R."/>
            <person name="Sun H."/>
            <person name="Tunlid A."/>
            <person name="Henrissat B."/>
            <person name="Grigoriev I.V."/>
            <person name="Hibbett D.S."/>
            <person name="Martin F."/>
        </authorList>
    </citation>
    <scope>NUCLEOTIDE SEQUENCE [LARGE SCALE GENOMIC DNA]</scope>
    <source>
        <strain evidence="5">MUT 4182</strain>
    </source>
</reference>
<protein>
    <recommendedName>
        <fullName evidence="3">CS domain-containing protein</fullName>
    </recommendedName>
</protein>
<evidence type="ECO:0000259" key="3">
    <source>
        <dbReference type="PROSITE" id="PS51203"/>
    </source>
</evidence>
<feature type="region of interest" description="Disordered" evidence="1">
    <location>
        <begin position="71"/>
        <end position="100"/>
    </location>
</feature>
<dbReference type="OrthoDB" id="266138at2759"/>
<dbReference type="Pfam" id="PF04969">
    <property type="entry name" value="CS"/>
    <property type="match status" value="1"/>
</dbReference>
<proteinExistence type="predicted"/>
<evidence type="ECO:0000313" key="5">
    <source>
        <dbReference type="Proteomes" id="UP000054248"/>
    </source>
</evidence>
<keyword evidence="2" id="KW-1133">Transmembrane helix</keyword>
<keyword evidence="2" id="KW-0812">Transmembrane</keyword>
<feature type="compositionally biased region" description="Basic and acidic residues" evidence="1">
    <location>
        <begin position="169"/>
        <end position="185"/>
    </location>
</feature>
<dbReference type="InterPro" id="IPR008978">
    <property type="entry name" value="HSP20-like_chaperone"/>
</dbReference>
<gene>
    <name evidence="4" type="ORF">M407DRAFT_25576</name>
</gene>
<keyword evidence="2" id="KW-0472">Membrane</keyword>
<accession>A0A0C3QFT5</accession>
<feature type="transmembrane region" description="Helical" evidence="2">
    <location>
        <begin position="486"/>
        <end position="509"/>
    </location>
</feature>
<dbReference type="HOGENOM" id="CLU_034816_0_0_1"/>
<feature type="compositionally biased region" description="Low complexity" evidence="1">
    <location>
        <begin position="87"/>
        <end position="99"/>
    </location>
</feature>
<organism evidence="4 5">
    <name type="scientific">Tulasnella calospora MUT 4182</name>
    <dbReference type="NCBI Taxonomy" id="1051891"/>
    <lineage>
        <taxon>Eukaryota</taxon>
        <taxon>Fungi</taxon>
        <taxon>Dikarya</taxon>
        <taxon>Basidiomycota</taxon>
        <taxon>Agaricomycotina</taxon>
        <taxon>Agaricomycetes</taxon>
        <taxon>Cantharellales</taxon>
        <taxon>Tulasnellaceae</taxon>
        <taxon>Tulasnella</taxon>
    </lineage>
</organism>
<dbReference type="Gene3D" id="2.60.40.790">
    <property type="match status" value="1"/>
</dbReference>